<evidence type="ECO:0000259" key="3">
    <source>
        <dbReference type="PROSITE" id="PS50041"/>
    </source>
</evidence>
<dbReference type="PANTHER" id="PTHR11339:SF386">
    <property type="entry name" value="HEMOLECTIN, ISOFORM A"/>
    <property type="match status" value="1"/>
</dbReference>
<evidence type="ECO:0000313" key="5">
    <source>
        <dbReference type="Proteomes" id="UP000694865"/>
    </source>
</evidence>
<dbReference type="Pfam" id="PF00059">
    <property type="entry name" value="Lectin_C"/>
    <property type="match status" value="1"/>
</dbReference>
<feature type="domain" description="C-type lectin" evidence="3">
    <location>
        <begin position="8"/>
        <end position="109"/>
    </location>
</feature>
<reference evidence="6" key="1">
    <citation type="submission" date="2025-08" db="UniProtKB">
        <authorList>
            <consortium name="RefSeq"/>
        </authorList>
    </citation>
    <scope>IDENTIFICATION</scope>
    <source>
        <tissue evidence="6">Testes</tissue>
    </source>
</reference>
<evidence type="ECO:0000256" key="1">
    <source>
        <dbReference type="ARBA" id="ARBA00023157"/>
    </source>
</evidence>
<dbReference type="PANTHER" id="PTHR11339">
    <property type="entry name" value="EXTRACELLULAR MATRIX GLYCOPROTEIN RELATED"/>
    <property type="match status" value="1"/>
</dbReference>
<evidence type="ECO:0000313" key="6">
    <source>
        <dbReference type="RefSeq" id="XP_006812801.1"/>
    </source>
</evidence>
<proteinExistence type="predicted"/>
<dbReference type="SMART" id="SM00034">
    <property type="entry name" value="CLECT"/>
    <property type="match status" value="1"/>
</dbReference>
<name>A0ABM0LYG0_SACKO</name>
<dbReference type="InterPro" id="IPR001846">
    <property type="entry name" value="VWF_type-D"/>
</dbReference>
<dbReference type="PROSITE" id="PS51233">
    <property type="entry name" value="VWFD"/>
    <property type="match status" value="1"/>
</dbReference>
<dbReference type="Proteomes" id="UP000694865">
    <property type="component" value="Unplaced"/>
</dbReference>
<keyword evidence="5" id="KW-1185">Reference proteome</keyword>
<dbReference type="PROSITE" id="PS50041">
    <property type="entry name" value="C_TYPE_LECTIN_2"/>
    <property type="match status" value="1"/>
</dbReference>
<accession>A0ABM0LYG0</accession>
<dbReference type="Gene3D" id="3.10.100.10">
    <property type="entry name" value="Mannose-Binding Protein A, subunit A"/>
    <property type="match status" value="1"/>
</dbReference>
<dbReference type="RefSeq" id="XP_006812801.1">
    <property type="nucleotide sequence ID" value="XM_006812738.1"/>
</dbReference>
<organism evidence="5 6">
    <name type="scientific">Saccoglossus kowalevskii</name>
    <name type="common">Acorn worm</name>
    <dbReference type="NCBI Taxonomy" id="10224"/>
    <lineage>
        <taxon>Eukaryota</taxon>
        <taxon>Metazoa</taxon>
        <taxon>Hemichordata</taxon>
        <taxon>Enteropneusta</taxon>
        <taxon>Harrimaniidae</taxon>
        <taxon>Saccoglossus</taxon>
    </lineage>
</organism>
<dbReference type="InterPro" id="IPR016186">
    <property type="entry name" value="C-type_lectin-like/link_sf"/>
</dbReference>
<sequence>MDPSPTAYVVVNGPMSWYEAKKECENRDLVLAEPHTESENDAIQALNVSGNYWLGITDIHHDGTFTYRTCNRIPEYSNWDANEPNGYNMIEDCTEMRESNGLWNVIPCNWVLGHAVCEYWHGAHGIMQMRTFDGRPYIFQGTCWYNLFKDCTDDSRFEVTAKFEPRKHSTSDKVSTRIVAFNLTFGDQYANVDGLDITTGRTGGQVTAAHAITIHVEDKKITMNFTSRKTTFTLDWTLRKHALSVSFYGSFYRGKLCGLMGNADGNALNDFQKLDGSIAKNDVGFTESWKVREKKFSIGETSLYLCEGSVTGSVCVNSSIAGLDYDNGSMGGSDYGNGSVAGSNYGNGLVAGSNSGNGTLA</sequence>
<keyword evidence="1" id="KW-1015">Disulfide bond</keyword>
<gene>
    <name evidence="6" type="primary">LOC102801222</name>
</gene>
<dbReference type="SMART" id="SM00216">
    <property type="entry name" value="VWD"/>
    <property type="match status" value="1"/>
</dbReference>
<evidence type="ECO:0000256" key="2">
    <source>
        <dbReference type="ARBA" id="ARBA00023180"/>
    </source>
</evidence>
<dbReference type="Pfam" id="PF00094">
    <property type="entry name" value="VWD"/>
    <property type="match status" value="1"/>
</dbReference>
<keyword evidence="2" id="KW-0325">Glycoprotein</keyword>
<dbReference type="InterPro" id="IPR016187">
    <property type="entry name" value="CTDL_fold"/>
</dbReference>
<dbReference type="InterPro" id="IPR001304">
    <property type="entry name" value="C-type_lectin-like"/>
</dbReference>
<evidence type="ECO:0000259" key="4">
    <source>
        <dbReference type="PROSITE" id="PS51233"/>
    </source>
</evidence>
<dbReference type="SUPFAM" id="SSF56436">
    <property type="entry name" value="C-type lectin-like"/>
    <property type="match status" value="1"/>
</dbReference>
<dbReference type="GeneID" id="102801222"/>
<protein>
    <submittedName>
        <fullName evidence="6">IgGFc-binding protein-like</fullName>
    </submittedName>
</protein>
<feature type="domain" description="VWFD" evidence="4">
    <location>
        <begin position="115"/>
        <end position="297"/>
    </location>
</feature>
<dbReference type="InterPro" id="IPR050780">
    <property type="entry name" value="Mucin_vWF_Thrombospondin_sf"/>
</dbReference>